<comment type="caution">
    <text evidence="1">The sequence shown here is derived from an EMBL/GenBank/DDBJ whole genome shotgun (WGS) entry which is preliminary data.</text>
</comment>
<dbReference type="EMBL" id="LGRX02022860">
    <property type="protein sequence ID" value="KAK3255211.1"/>
    <property type="molecule type" value="Genomic_DNA"/>
</dbReference>
<evidence type="ECO:0000313" key="2">
    <source>
        <dbReference type="Proteomes" id="UP001190700"/>
    </source>
</evidence>
<reference evidence="1 2" key="1">
    <citation type="journal article" date="2015" name="Genome Biol. Evol.">
        <title>Comparative Genomics of a Bacterivorous Green Alga Reveals Evolutionary Causalities and Consequences of Phago-Mixotrophic Mode of Nutrition.</title>
        <authorList>
            <person name="Burns J.A."/>
            <person name="Paasch A."/>
            <person name="Narechania A."/>
            <person name="Kim E."/>
        </authorList>
    </citation>
    <scope>NUCLEOTIDE SEQUENCE [LARGE SCALE GENOMIC DNA]</scope>
    <source>
        <strain evidence="1 2">PLY_AMNH</strain>
    </source>
</reference>
<proteinExistence type="predicted"/>
<name>A0AAE0KNN5_9CHLO</name>
<accession>A0AAE0KNN5</accession>
<evidence type="ECO:0000313" key="1">
    <source>
        <dbReference type="EMBL" id="KAK3255211.1"/>
    </source>
</evidence>
<dbReference type="AlphaFoldDB" id="A0AAE0KNN5"/>
<dbReference type="Gene3D" id="3.40.50.300">
    <property type="entry name" value="P-loop containing nucleotide triphosphate hydrolases"/>
    <property type="match status" value="1"/>
</dbReference>
<keyword evidence="2" id="KW-1185">Reference proteome</keyword>
<protein>
    <submittedName>
        <fullName evidence="1">Uncharacterized protein</fullName>
    </submittedName>
</protein>
<dbReference type="SUPFAM" id="SSF52540">
    <property type="entry name" value="P-loop containing nucleoside triphosphate hydrolases"/>
    <property type="match status" value="1"/>
</dbReference>
<dbReference type="InterPro" id="IPR027417">
    <property type="entry name" value="P-loop_NTPase"/>
</dbReference>
<gene>
    <name evidence="1" type="ORF">CYMTET_35684</name>
</gene>
<dbReference type="Proteomes" id="UP001190700">
    <property type="component" value="Unassembled WGS sequence"/>
</dbReference>
<organism evidence="1 2">
    <name type="scientific">Cymbomonas tetramitiformis</name>
    <dbReference type="NCBI Taxonomy" id="36881"/>
    <lineage>
        <taxon>Eukaryota</taxon>
        <taxon>Viridiplantae</taxon>
        <taxon>Chlorophyta</taxon>
        <taxon>Pyramimonadophyceae</taxon>
        <taxon>Pyramimonadales</taxon>
        <taxon>Pyramimonadaceae</taxon>
        <taxon>Cymbomonas</taxon>
    </lineage>
</organism>
<sequence length="992" mass="113285">MKIHQKQAVVDRITSRAAELLQAHEAHRTSTERTRKLYPIFLSSQEIGDISSDLPWGRADALDTPNVYETMSENIKRAQYYFNIERVIRDASTKTNPVRYNPYIRYSSDMKDLRLLQRLTVDRVDSGLSWDFLDESASTCCFTPVQLALAYILWKSGFEYEYVTEMTNVHIWKEAFPELDTPSMDRLPPIKISNRADKGMQIRMLSLPPGQGKTNIAINALLAVLQPPTLDRLFARHTKASRACDKHSISLIDVSVDTIYSHVVVIVVPNNVYGHWHRCLQNECARKGTLCYPNKVTSRFTNNEVRKIFETCSRPKAIANVSGVSPRTAVILLNPKQFALLEKCEWIRNQNNEYAWPLTVMDEISSHVDDMCRKVIPNCLQLWGITATPTDTFFGKSTGYMYRFMRPAMSMERSPNSLVLHYRKRKRREQARSYDPSQRFLEDFKKTAYGNTYWMCLSVVTPYMETWLLEEHAMYMPAGINSIKYISPASACSSLTDKVFSNGITDSSTWYTDIGKHYAEGFADRYEIDLLKFGATRSNRQLERGEAINRSYGISCTDRTKYMTGTITKEHIDRVPRDVAEPTRFLSVPAWDFYIFKWIAVDNPCILMGVFSFLSNLDIAIDNSIVYVNDLRSIPDHRDSKLLDALGEYLSHLESLRTRVQNTVPIWMHSEVVGSSEHGSGSSDMPLICLVCGGQFVLGDMLRFTWFSDYCDWTLISDDMGGDHECLVVSIQAVRCPCCSWKLSVDESIKPLVEMTATTHLHKANLLSREARDEWSEEEREAVTSKLRSDMLRAHVHSFQSLSSCAEFKMEKLFVDGLQSCYDHHTKTSFDGCGAFFALDCYLYNAIFRFDCTRILIFYRGENCLEQFSDVLRVLNAYIPHDKGRPSTSTCTGVSSVSARSLTEGMKKGKSYRAVKDVNISWFLENTSDVRVMYLLAKHGGSEETHGLNLNNTDLIIFYGPGANLVQSISRGLRMSVKRRNKQKVLNVLHMS</sequence>